<keyword evidence="1" id="KW-0812">Transmembrane</keyword>
<dbReference type="InterPro" id="IPR031617">
    <property type="entry name" value="PelG"/>
</dbReference>
<feature type="transmembrane region" description="Helical" evidence="1">
    <location>
        <begin position="366"/>
        <end position="389"/>
    </location>
</feature>
<feature type="transmembrane region" description="Helical" evidence="1">
    <location>
        <begin position="105"/>
        <end position="127"/>
    </location>
</feature>
<accession>A0ABQ0U7Z3</accession>
<feature type="transmembrane region" description="Helical" evidence="1">
    <location>
        <begin position="164"/>
        <end position="183"/>
    </location>
</feature>
<organism evidence="2 3">
    <name type="scientific">Halomonas halophila</name>
    <dbReference type="NCBI Taxonomy" id="29573"/>
    <lineage>
        <taxon>Bacteria</taxon>
        <taxon>Pseudomonadati</taxon>
        <taxon>Pseudomonadota</taxon>
        <taxon>Gammaproteobacteria</taxon>
        <taxon>Oceanospirillales</taxon>
        <taxon>Halomonadaceae</taxon>
        <taxon>Halomonas</taxon>
    </lineage>
</organism>
<feature type="transmembrane region" description="Helical" evidence="1">
    <location>
        <begin position="331"/>
        <end position="354"/>
    </location>
</feature>
<keyword evidence="1" id="KW-0472">Membrane</keyword>
<keyword evidence="1" id="KW-1133">Transmembrane helix</keyword>
<feature type="transmembrane region" description="Helical" evidence="1">
    <location>
        <begin position="139"/>
        <end position="157"/>
    </location>
</feature>
<feature type="transmembrane region" description="Helical" evidence="1">
    <location>
        <begin position="63"/>
        <end position="85"/>
    </location>
</feature>
<proteinExistence type="predicted"/>
<sequence length="471" mass="51901">MAGIGFELRRLLQQDSYLGLLRAYSYAGIIGSGPWVLSILAVMALGMISASTQQDASWHVTEFLVSVTWLVAASLIFTGLVQLLFTRFVADRLFENRAERVLPNLLGLLTLVTLAAGTLGLAAMPAFAGTGLIYRLEMVVAFVLLSNIWCVAVFVAGVKAYHQVLGAFALGYGATLGAGLLLRDLGLEGLLGGFVLGQGLLLYSLLFMVIRHYPSERLWAFDLHRRGQRHLSLILIGLSYNLGIWVDKLAFWFNPDTSESIIGPLRAAPIHDLPLFLAYLSIVPGMAVFLMRMETDFAERCSAYYEAVRGGDTLEHIEIQRSQMITSVRRGIYDIFKVQGITILALLLAGPALLDWLGFSAWYLPLFNIFLVAVGIQVLFMAILNVLFYLDRLRPALCLCLLFAGTNLGLTVVSQQLGPAFYGYGYALALLITSLVGLGMLDREFQRLTYQTFMLQPPFSPPRGPRLTPEA</sequence>
<dbReference type="Pfam" id="PF16933">
    <property type="entry name" value="PelG"/>
    <property type="match status" value="1"/>
</dbReference>
<gene>
    <name evidence="2" type="primary">pelG</name>
    <name evidence="2" type="ORF">HHA04nite_17030</name>
</gene>
<evidence type="ECO:0000313" key="3">
    <source>
        <dbReference type="Proteomes" id="UP000321121"/>
    </source>
</evidence>
<feature type="transmembrane region" description="Helical" evidence="1">
    <location>
        <begin position="21"/>
        <end position="43"/>
    </location>
</feature>
<evidence type="ECO:0000256" key="1">
    <source>
        <dbReference type="SAM" id="Phobius"/>
    </source>
</evidence>
<protein>
    <submittedName>
        <fullName evidence="2">Pellicle/biofilm biosynthesis Wzx-like polysaccharide transporter PelG</fullName>
    </submittedName>
</protein>
<feature type="transmembrane region" description="Helical" evidence="1">
    <location>
        <begin position="421"/>
        <end position="441"/>
    </location>
</feature>
<keyword evidence="3" id="KW-1185">Reference proteome</keyword>
<feature type="transmembrane region" description="Helical" evidence="1">
    <location>
        <begin position="189"/>
        <end position="210"/>
    </location>
</feature>
<dbReference type="RefSeq" id="WP_146908853.1">
    <property type="nucleotide sequence ID" value="NZ_BJUS01000017.1"/>
</dbReference>
<feature type="transmembrane region" description="Helical" evidence="1">
    <location>
        <begin position="231"/>
        <end position="253"/>
    </location>
</feature>
<reference evidence="2 3" key="1">
    <citation type="submission" date="2019-07" db="EMBL/GenBank/DDBJ databases">
        <title>Whole genome shotgun sequence of Halomonas halophila NBRC 102604.</title>
        <authorList>
            <person name="Hosoyama A."/>
            <person name="Uohara A."/>
            <person name="Ohji S."/>
            <person name="Ichikawa N."/>
        </authorList>
    </citation>
    <scope>NUCLEOTIDE SEQUENCE [LARGE SCALE GENOMIC DNA]</scope>
    <source>
        <strain evidence="2 3">NBRC 102604</strain>
    </source>
</reference>
<feature type="transmembrane region" description="Helical" evidence="1">
    <location>
        <begin position="273"/>
        <end position="291"/>
    </location>
</feature>
<name>A0ABQ0U7Z3_9GAMM</name>
<comment type="caution">
    <text evidence="2">The sequence shown here is derived from an EMBL/GenBank/DDBJ whole genome shotgun (WGS) entry which is preliminary data.</text>
</comment>
<feature type="transmembrane region" description="Helical" evidence="1">
    <location>
        <begin position="396"/>
        <end position="415"/>
    </location>
</feature>
<evidence type="ECO:0000313" key="2">
    <source>
        <dbReference type="EMBL" id="GEK73159.1"/>
    </source>
</evidence>
<dbReference type="EMBL" id="BJUS01000017">
    <property type="protein sequence ID" value="GEK73159.1"/>
    <property type="molecule type" value="Genomic_DNA"/>
</dbReference>
<dbReference type="Proteomes" id="UP000321121">
    <property type="component" value="Unassembled WGS sequence"/>
</dbReference>